<dbReference type="OrthoDB" id="4771285at2759"/>
<dbReference type="InParanoid" id="A0A316V795"/>
<organism evidence="11 12">
    <name type="scientific">Meira miltonrushii</name>
    <dbReference type="NCBI Taxonomy" id="1280837"/>
    <lineage>
        <taxon>Eukaryota</taxon>
        <taxon>Fungi</taxon>
        <taxon>Dikarya</taxon>
        <taxon>Basidiomycota</taxon>
        <taxon>Ustilaginomycotina</taxon>
        <taxon>Exobasidiomycetes</taxon>
        <taxon>Exobasidiales</taxon>
        <taxon>Brachybasidiaceae</taxon>
        <taxon>Meira</taxon>
    </lineage>
</organism>
<feature type="region of interest" description="Disordered" evidence="9">
    <location>
        <begin position="1"/>
        <end position="82"/>
    </location>
</feature>
<comment type="similarity">
    <text evidence="2">Belongs to the PRP31 family.</text>
</comment>
<evidence type="ECO:0000256" key="8">
    <source>
        <dbReference type="ARBA" id="ARBA00023274"/>
    </source>
</evidence>
<evidence type="ECO:0000256" key="2">
    <source>
        <dbReference type="ARBA" id="ARBA00005572"/>
    </source>
</evidence>
<keyword evidence="5" id="KW-0694">RNA-binding</keyword>
<dbReference type="FunFam" id="1.10.287.4070:FF:000003">
    <property type="entry name" value="U4/U6 small nuclear ribonucleoprotein PRP31"/>
    <property type="match status" value="1"/>
</dbReference>
<comment type="subcellular location">
    <subcellularLocation>
        <location evidence="1">Nucleus</location>
    </subcellularLocation>
</comment>
<dbReference type="Proteomes" id="UP000245771">
    <property type="component" value="Unassembled WGS sequence"/>
</dbReference>
<dbReference type="AlphaFoldDB" id="A0A316V795"/>
<dbReference type="Pfam" id="PF09785">
    <property type="entry name" value="Prp31_C"/>
    <property type="match status" value="1"/>
</dbReference>
<evidence type="ECO:0000256" key="3">
    <source>
        <dbReference type="ARBA" id="ARBA00022664"/>
    </source>
</evidence>
<dbReference type="Pfam" id="PF01798">
    <property type="entry name" value="Nop"/>
    <property type="match status" value="1"/>
</dbReference>
<feature type="compositionally biased region" description="Acidic residues" evidence="9">
    <location>
        <begin position="41"/>
        <end position="63"/>
    </location>
</feature>
<keyword evidence="3" id="KW-0507">mRNA processing</keyword>
<dbReference type="Gene3D" id="1.10.246.90">
    <property type="entry name" value="Nop domain"/>
    <property type="match status" value="1"/>
</dbReference>
<gene>
    <name evidence="11" type="ORF">FA14DRAFT_169379</name>
</gene>
<dbReference type="FunFam" id="1.10.246.90:FF:000002">
    <property type="entry name" value="U4/U6 small nuclear ribonucleoprotein Prp31"/>
    <property type="match status" value="1"/>
</dbReference>
<evidence type="ECO:0000256" key="9">
    <source>
        <dbReference type="SAM" id="MobiDB-lite"/>
    </source>
</evidence>
<evidence type="ECO:0000256" key="7">
    <source>
        <dbReference type="ARBA" id="ARBA00023242"/>
    </source>
</evidence>
<dbReference type="InterPro" id="IPR019175">
    <property type="entry name" value="Prp31_C"/>
</dbReference>
<dbReference type="InterPro" id="IPR012976">
    <property type="entry name" value="NOSIC"/>
</dbReference>
<keyword evidence="6" id="KW-0508">mRNA splicing</keyword>
<dbReference type="InterPro" id="IPR036070">
    <property type="entry name" value="Nop_dom_sf"/>
</dbReference>
<evidence type="ECO:0000313" key="12">
    <source>
        <dbReference type="Proteomes" id="UP000245771"/>
    </source>
</evidence>
<accession>A0A316V795</accession>
<dbReference type="EMBL" id="KZ819611">
    <property type="protein sequence ID" value="PWN31345.1"/>
    <property type="molecule type" value="Genomic_DNA"/>
</dbReference>
<feature type="compositionally biased region" description="Basic and acidic residues" evidence="9">
    <location>
        <begin position="415"/>
        <end position="424"/>
    </location>
</feature>
<feature type="domain" description="Nop" evidence="10">
    <location>
        <begin position="265"/>
        <end position="383"/>
    </location>
</feature>
<feature type="compositionally biased region" description="Acidic residues" evidence="9">
    <location>
        <begin position="433"/>
        <end position="445"/>
    </location>
</feature>
<keyword evidence="12" id="KW-1185">Reference proteome</keyword>
<protein>
    <submittedName>
        <fullName evidence="11">Nop domain-containing protein</fullName>
    </submittedName>
</protein>
<evidence type="ECO:0000256" key="4">
    <source>
        <dbReference type="ARBA" id="ARBA00022728"/>
    </source>
</evidence>
<dbReference type="SUPFAM" id="SSF89124">
    <property type="entry name" value="Nop domain"/>
    <property type="match status" value="1"/>
</dbReference>
<dbReference type="InterPro" id="IPR042239">
    <property type="entry name" value="Nop_C"/>
</dbReference>
<dbReference type="GO" id="GO:0071011">
    <property type="term" value="C:precatalytic spliceosome"/>
    <property type="evidence" value="ECO:0007669"/>
    <property type="project" value="TreeGrafter"/>
</dbReference>
<dbReference type="PANTHER" id="PTHR13904">
    <property type="entry name" value="PRE-MRNA SPLICING FACTOR PRP31"/>
    <property type="match status" value="1"/>
</dbReference>
<reference evidence="11 12" key="1">
    <citation type="journal article" date="2018" name="Mol. Biol. Evol.">
        <title>Broad Genomic Sampling Reveals a Smut Pathogenic Ancestry of the Fungal Clade Ustilaginomycotina.</title>
        <authorList>
            <person name="Kijpornyongpan T."/>
            <person name="Mondo S.J."/>
            <person name="Barry K."/>
            <person name="Sandor L."/>
            <person name="Lee J."/>
            <person name="Lipzen A."/>
            <person name="Pangilinan J."/>
            <person name="LaButti K."/>
            <person name="Hainaut M."/>
            <person name="Henrissat B."/>
            <person name="Grigoriev I.V."/>
            <person name="Spatafora J.W."/>
            <person name="Aime M.C."/>
        </authorList>
    </citation>
    <scope>NUCLEOTIDE SEQUENCE [LARGE SCALE GENOMIC DNA]</scope>
    <source>
        <strain evidence="11 12">MCA 3882</strain>
    </source>
</reference>
<dbReference type="RefSeq" id="XP_025351647.1">
    <property type="nucleotide sequence ID" value="XM_025500204.1"/>
</dbReference>
<keyword evidence="8" id="KW-0687">Ribonucleoprotein</keyword>
<evidence type="ECO:0000259" key="10">
    <source>
        <dbReference type="PROSITE" id="PS51358"/>
    </source>
</evidence>
<name>A0A316V795_9BASI</name>
<dbReference type="Gene3D" id="1.10.287.4070">
    <property type="match status" value="1"/>
</dbReference>
<proteinExistence type="inferred from homology"/>
<dbReference type="SMART" id="SM00931">
    <property type="entry name" value="NOSIC"/>
    <property type="match status" value="1"/>
</dbReference>
<dbReference type="GO" id="GO:0046540">
    <property type="term" value="C:U4/U6 x U5 tri-snRNP complex"/>
    <property type="evidence" value="ECO:0007669"/>
    <property type="project" value="InterPro"/>
</dbReference>
<dbReference type="GO" id="GO:0003723">
    <property type="term" value="F:RNA binding"/>
    <property type="evidence" value="ECO:0007669"/>
    <property type="project" value="UniProtKB-KW"/>
</dbReference>
<feature type="compositionally biased region" description="Polar residues" evidence="9">
    <location>
        <begin position="18"/>
        <end position="29"/>
    </location>
</feature>
<evidence type="ECO:0000256" key="1">
    <source>
        <dbReference type="ARBA" id="ARBA00004123"/>
    </source>
</evidence>
<dbReference type="FunCoup" id="A0A316V795">
    <property type="interactions" value="772"/>
</dbReference>
<dbReference type="STRING" id="1280837.A0A316V795"/>
<feature type="compositionally biased region" description="Polar residues" evidence="9">
    <location>
        <begin position="66"/>
        <end position="82"/>
    </location>
</feature>
<evidence type="ECO:0000256" key="5">
    <source>
        <dbReference type="ARBA" id="ARBA00022884"/>
    </source>
</evidence>
<dbReference type="GeneID" id="37021985"/>
<feature type="region of interest" description="Disordered" evidence="9">
    <location>
        <begin position="397"/>
        <end position="457"/>
    </location>
</feature>
<feature type="compositionally biased region" description="Basic residues" evidence="9">
    <location>
        <begin position="402"/>
        <end position="414"/>
    </location>
</feature>
<keyword evidence="7" id="KW-0539">Nucleus</keyword>
<sequence length="540" mass="59763">MSSFLADELLEDLNDENQSNIQNDSLQNDIKTDEEGWGVMQDDEGMIDSIEDDLAGLDDDDDNDNTKNSVQDSENASYLQNPNAIRPAEEMQAEDVENVKSVYAICPLMRSQRMADTMAKIRQFSSLTKPDVEGVLEDSPEYKLIVHANNLAVEVDNELLIAHKFIRQNYKPRFPELESLITNPREFVQAIRAIGNHDNIANAKLNGILPHGTVVVISMQASTTKGRRLDAEAWKNVEQACDLVSDLDKTRTLILDYVQSRMNIIAPNLSKVVGSQVATKLLGIAGGLTSLIKIPACNLMLLGSMGKQASGLSSTFSGRRNGFILQSPLIQAIPQEYHRQALRIVSAKALLAARVDAGRSDLHGSYGTRLMIELEKKLEKLQEPPPAKMIKALPVPKEGGKKARRGGRKARKFKERNGMSEVRKAQNRVQFGEAEEETGAFDESEGMGMLNSKGDGQVRAQVANKNTEARMSKRNIERIRALRQSANSSNRNDDTSGTATTLTFTPVQGIELSDPSRQKKVEEANAKWFKEGSFSLARYC</sequence>
<evidence type="ECO:0000313" key="11">
    <source>
        <dbReference type="EMBL" id="PWN31345.1"/>
    </source>
</evidence>
<dbReference type="PROSITE" id="PS51358">
    <property type="entry name" value="NOP"/>
    <property type="match status" value="1"/>
</dbReference>
<keyword evidence="4" id="KW-0747">Spliceosome</keyword>
<dbReference type="GO" id="GO:0005687">
    <property type="term" value="C:U4 snRNP"/>
    <property type="evidence" value="ECO:0007669"/>
    <property type="project" value="TreeGrafter"/>
</dbReference>
<dbReference type="InterPro" id="IPR002687">
    <property type="entry name" value="Nop_dom"/>
</dbReference>
<dbReference type="GO" id="GO:0000244">
    <property type="term" value="P:spliceosomal tri-snRNP complex assembly"/>
    <property type="evidence" value="ECO:0007669"/>
    <property type="project" value="InterPro"/>
</dbReference>
<dbReference type="PANTHER" id="PTHR13904:SF0">
    <property type="entry name" value="U4_U6 SMALL NUCLEAR RIBONUCLEOPROTEIN PRP31"/>
    <property type="match status" value="1"/>
</dbReference>
<dbReference type="InterPro" id="IPR027105">
    <property type="entry name" value="Prp31"/>
</dbReference>
<evidence type="ECO:0000256" key="6">
    <source>
        <dbReference type="ARBA" id="ARBA00023187"/>
    </source>
</evidence>